<proteinExistence type="predicted"/>
<dbReference type="AlphaFoldDB" id="A0A8H3N9A8"/>
<reference evidence="8 9" key="1">
    <citation type="submission" date="2020-01" db="EMBL/GenBank/DDBJ databases">
        <title>Draft genome sequence of Aspergillus udagawae IFM 46972.</title>
        <authorList>
            <person name="Takahashi H."/>
            <person name="Yaguchi T."/>
        </authorList>
    </citation>
    <scope>NUCLEOTIDE SEQUENCE [LARGE SCALE GENOMIC DNA]</scope>
    <source>
        <strain evidence="8 9">IFM 46972</strain>
    </source>
</reference>
<dbReference type="EMBL" id="BLKC01000008">
    <property type="protein sequence ID" value="GFF26179.1"/>
    <property type="molecule type" value="Genomic_DNA"/>
</dbReference>
<dbReference type="PROSITE" id="PS50048">
    <property type="entry name" value="ZN2_CY6_FUNGAL_2"/>
    <property type="match status" value="1"/>
</dbReference>
<keyword evidence="6" id="KW-0539">Nucleus</keyword>
<dbReference type="Pfam" id="PF04082">
    <property type="entry name" value="Fungal_trans"/>
    <property type="match status" value="1"/>
</dbReference>
<dbReference type="CDD" id="cd00067">
    <property type="entry name" value="GAL4"/>
    <property type="match status" value="1"/>
</dbReference>
<dbReference type="GO" id="GO:0006351">
    <property type="term" value="P:DNA-templated transcription"/>
    <property type="evidence" value="ECO:0007669"/>
    <property type="project" value="InterPro"/>
</dbReference>
<keyword evidence="4" id="KW-0238">DNA-binding</keyword>
<dbReference type="Proteomes" id="UP000465221">
    <property type="component" value="Unassembled WGS sequence"/>
</dbReference>
<evidence type="ECO:0000313" key="8">
    <source>
        <dbReference type="EMBL" id="GFF26179.1"/>
    </source>
</evidence>
<evidence type="ECO:0000256" key="1">
    <source>
        <dbReference type="ARBA" id="ARBA00004123"/>
    </source>
</evidence>
<dbReference type="Gene3D" id="4.10.240.10">
    <property type="entry name" value="Zn(2)-C6 fungal-type DNA-binding domain"/>
    <property type="match status" value="1"/>
</dbReference>
<dbReference type="Pfam" id="PF00172">
    <property type="entry name" value="Zn_clus"/>
    <property type="match status" value="1"/>
</dbReference>
<evidence type="ECO:0000256" key="6">
    <source>
        <dbReference type="ARBA" id="ARBA00023242"/>
    </source>
</evidence>
<dbReference type="InterPro" id="IPR036864">
    <property type="entry name" value="Zn2-C6_fun-type_DNA-bd_sf"/>
</dbReference>
<evidence type="ECO:0000256" key="3">
    <source>
        <dbReference type="ARBA" id="ARBA00023015"/>
    </source>
</evidence>
<dbReference type="InterPro" id="IPR050815">
    <property type="entry name" value="TF_fung"/>
</dbReference>
<dbReference type="PANTHER" id="PTHR47338">
    <property type="entry name" value="ZN(II)2CYS6 TRANSCRIPTION FACTOR (EUROFUNG)-RELATED"/>
    <property type="match status" value="1"/>
</dbReference>
<keyword evidence="3" id="KW-0805">Transcription regulation</keyword>
<dbReference type="GO" id="GO:0000981">
    <property type="term" value="F:DNA-binding transcription factor activity, RNA polymerase II-specific"/>
    <property type="evidence" value="ECO:0007669"/>
    <property type="project" value="InterPro"/>
</dbReference>
<evidence type="ECO:0000256" key="4">
    <source>
        <dbReference type="ARBA" id="ARBA00023125"/>
    </source>
</evidence>
<accession>A0A8H3N9A8</accession>
<dbReference type="InterPro" id="IPR001138">
    <property type="entry name" value="Zn2Cys6_DnaBD"/>
</dbReference>
<evidence type="ECO:0000256" key="5">
    <source>
        <dbReference type="ARBA" id="ARBA00023163"/>
    </source>
</evidence>
<sequence>IVVRDTLSVSCPCLVFTTPPSLLLPAVVQGGVVMMNEVSGVVEIRKSQAMNVCKLCRSQKRKCDKRLPNCTRCEKLELKCNYDWSPGEDQAGHQYKSLSGFLLFHVPVVSGQQWLPGTFLPEQSYRQNIDFQSLAIDRFFVELVMTALSERSVSVDAILRVYFRNIHRWLPAIPEQKFRARISQIHSSHSAELVLLLLARYLLMENEWDDSSNQRESQQHLYQHCSYLVSFLLLVRGPSLELVQAGLLLILYELGSGFLEAAFLRAATCARLAYILGLHVDESFVDDCSDSNLMQLMQRLFEQSVGWEAYLGATAIALMAALTLHRSQVGYGAPSVIAQPPDILHRTPLSMAALSSVITMVRDICLQLNALKTREEIARVPLPAVMCIGETALTAVWLKQADPDESHVDSLPFKLALGRVRHYWILAGIGYKSLR</sequence>
<feature type="non-terminal residue" evidence="8">
    <location>
        <position position="1"/>
    </location>
</feature>
<gene>
    <name evidence="8" type="ORF">IFM46972_01676</name>
</gene>
<keyword evidence="5" id="KW-0804">Transcription</keyword>
<dbReference type="PANTHER" id="PTHR47338:SF20">
    <property type="entry name" value="ZN(II)2CYS6 TRANSCRIPTION FACTOR (EUROFUNG)"/>
    <property type="match status" value="1"/>
</dbReference>
<dbReference type="GO" id="GO:0003677">
    <property type="term" value="F:DNA binding"/>
    <property type="evidence" value="ECO:0007669"/>
    <property type="project" value="UniProtKB-KW"/>
</dbReference>
<feature type="domain" description="Zn(2)-C6 fungal-type" evidence="7">
    <location>
        <begin position="52"/>
        <end position="82"/>
    </location>
</feature>
<dbReference type="GO" id="GO:0005634">
    <property type="term" value="C:nucleus"/>
    <property type="evidence" value="ECO:0007669"/>
    <property type="project" value="UniProtKB-SubCell"/>
</dbReference>
<keyword evidence="2" id="KW-0479">Metal-binding</keyword>
<protein>
    <recommendedName>
        <fullName evidence="7">Zn(2)-C6 fungal-type domain-containing protein</fullName>
    </recommendedName>
</protein>
<dbReference type="SUPFAM" id="SSF57701">
    <property type="entry name" value="Zn2/Cys6 DNA-binding domain"/>
    <property type="match status" value="1"/>
</dbReference>
<comment type="caution">
    <text evidence="8">The sequence shown here is derived from an EMBL/GenBank/DDBJ whole genome shotgun (WGS) entry which is preliminary data.</text>
</comment>
<evidence type="ECO:0000256" key="2">
    <source>
        <dbReference type="ARBA" id="ARBA00022723"/>
    </source>
</evidence>
<dbReference type="SMART" id="SM00066">
    <property type="entry name" value="GAL4"/>
    <property type="match status" value="1"/>
</dbReference>
<dbReference type="CDD" id="cd12148">
    <property type="entry name" value="fungal_TF_MHR"/>
    <property type="match status" value="1"/>
</dbReference>
<evidence type="ECO:0000313" key="9">
    <source>
        <dbReference type="Proteomes" id="UP000465221"/>
    </source>
</evidence>
<comment type="subcellular location">
    <subcellularLocation>
        <location evidence="1">Nucleus</location>
    </subcellularLocation>
</comment>
<dbReference type="InterPro" id="IPR007219">
    <property type="entry name" value="XnlR_reg_dom"/>
</dbReference>
<organism evidence="8 9">
    <name type="scientific">Aspergillus udagawae</name>
    <dbReference type="NCBI Taxonomy" id="91492"/>
    <lineage>
        <taxon>Eukaryota</taxon>
        <taxon>Fungi</taxon>
        <taxon>Dikarya</taxon>
        <taxon>Ascomycota</taxon>
        <taxon>Pezizomycotina</taxon>
        <taxon>Eurotiomycetes</taxon>
        <taxon>Eurotiomycetidae</taxon>
        <taxon>Eurotiales</taxon>
        <taxon>Aspergillaceae</taxon>
        <taxon>Aspergillus</taxon>
        <taxon>Aspergillus subgen. Fumigati</taxon>
    </lineage>
</organism>
<name>A0A8H3N9A8_9EURO</name>
<dbReference type="GO" id="GO:0008270">
    <property type="term" value="F:zinc ion binding"/>
    <property type="evidence" value="ECO:0007669"/>
    <property type="project" value="InterPro"/>
</dbReference>
<dbReference type="PROSITE" id="PS00463">
    <property type="entry name" value="ZN2_CY6_FUNGAL_1"/>
    <property type="match status" value="1"/>
</dbReference>
<evidence type="ECO:0000259" key="7">
    <source>
        <dbReference type="PROSITE" id="PS50048"/>
    </source>
</evidence>